<dbReference type="AlphaFoldDB" id="A0A504YGD3"/>
<evidence type="ECO:0000313" key="2">
    <source>
        <dbReference type="Proteomes" id="UP000316759"/>
    </source>
</evidence>
<gene>
    <name evidence="1" type="ORF">FGIG_09562</name>
</gene>
<organism evidence="1 2">
    <name type="scientific">Fasciola gigantica</name>
    <name type="common">Giant liver fluke</name>
    <dbReference type="NCBI Taxonomy" id="46835"/>
    <lineage>
        <taxon>Eukaryota</taxon>
        <taxon>Metazoa</taxon>
        <taxon>Spiralia</taxon>
        <taxon>Lophotrochozoa</taxon>
        <taxon>Platyhelminthes</taxon>
        <taxon>Trematoda</taxon>
        <taxon>Digenea</taxon>
        <taxon>Plagiorchiida</taxon>
        <taxon>Echinostomata</taxon>
        <taxon>Echinostomatoidea</taxon>
        <taxon>Fasciolidae</taxon>
        <taxon>Fasciola</taxon>
    </lineage>
</organism>
<accession>A0A504YGD3</accession>
<proteinExistence type="predicted"/>
<name>A0A504YGD3_FASGI</name>
<sequence length="95" mass="11114">MALCLRSKLWQLRDPREQTFHLFLHWTSGDHAIQVRLNRCVSASVMSSSPVKPGPFPRRIRSFFAPSCHLCCWFHLAGRRPDTYLLTHAQTIYFL</sequence>
<evidence type="ECO:0000313" key="1">
    <source>
        <dbReference type="EMBL" id="TPP59526.1"/>
    </source>
</evidence>
<protein>
    <submittedName>
        <fullName evidence="1">Uncharacterized protein</fullName>
    </submittedName>
</protein>
<dbReference type="EMBL" id="SUNJ01010580">
    <property type="protein sequence ID" value="TPP59526.1"/>
    <property type="molecule type" value="Genomic_DNA"/>
</dbReference>
<dbReference type="Proteomes" id="UP000316759">
    <property type="component" value="Unassembled WGS sequence"/>
</dbReference>
<keyword evidence="2" id="KW-1185">Reference proteome</keyword>
<comment type="caution">
    <text evidence="1">The sequence shown here is derived from an EMBL/GenBank/DDBJ whole genome shotgun (WGS) entry which is preliminary data.</text>
</comment>
<reference evidence="1 2" key="1">
    <citation type="submission" date="2019-04" db="EMBL/GenBank/DDBJ databases">
        <title>Annotation for the trematode Fasciola gigantica.</title>
        <authorList>
            <person name="Choi Y.-J."/>
        </authorList>
    </citation>
    <scope>NUCLEOTIDE SEQUENCE [LARGE SCALE GENOMIC DNA]</scope>
    <source>
        <strain evidence="1">Uganda_cow_1</strain>
    </source>
</reference>